<dbReference type="SUPFAM" id="SSF46785">
    <property type="entry name" value="Winged helix' DNA-binding domain"/>
    <property type="match status" value="1"/>
</dbReference>
<dbReference type="GO" id="GO:0006950">
    <property type="term" value="P:response to stress"/>
    <property type="evidence" value="ECO:0007669"/>
    <property type="project" value="TreeGrafter"/>
</dbReference>
<dbReference type="Pfam" id="PF01047">
    <property type="entry name" value="MarR"/>
    <property type="match status" value="1"/>
</dbReference>
<dbReference type="PROSITE" id="PS50995">
    <property type="entry name" value="HTH_MARR_2"/>
    <property type="match status" value="1"/>
</dbReference>
<dbReference type="Proteomes" id="UP000515913">
    <property type="component" value="Chromosome"/>
</dbReference>
<dbReference type="GO" id="GO:0003700">
    <property type="term" value="F:DNA-binding transcription factor activity"/>
    <property type="evidence" value="ECO:0007669"/>
    <property type="project" value="InterPro"/>
</dbReference>
<evidence type="ECO:0000313" key="4">
    <source>
        <dbReference type="Proteomes" id="UP000515913"/>
    </source>
</evidence>
<dbReference type="Gene3D" id="1.10.10.10">
    <property type="entry name" value="Winged helix-like DNA-binding domain superfamily/Winged helix DNA-binding domain"/>
    <property type="match status" value="1"/>
</dbReference>
<dbReference type="PANTHER" id="PTHR33164:SF99">
    <property type="entry name" value="MARR FAMILY REGULATORY PROTEIN"/>
    <property type="match status" value="1"/>
</dbReference>
<dbReference type="InterPro" id="IPR036388">
    <property type="entry name" value="WH-like_DNA-bd_sf"/>
</dbReference>
<dbReference type="InterPro" id="IPR036390">
    <property type="entry name" value="WH_DNA-bd_sf"/>
</dbReference>
<keyword evidence="1" id="KW-0472">Membrane</keyword>
<dbReference type="InterPro" id="IPR000835">
    <property type="entry name" value="HTH_MarR-typ"/>
</dbReference>
<evidence type="ECO:0000259" key="2">
    <source>
        <dbReference type="PROSITE" id="PS50995"/>
    </source>
</evidence>
<evidence type="ECO:0000313" key="3">
    <source>
        <dbReference type="EMBL" id="QNM15645.1"/>
    </source>
</evidence>
<gene>
    <name evidence="3" type="ORF">H9Q81_02045</name>
</gene>
<dbReference type="EMBL" id="CP060637">
    <property type="protein sequence ID" value="QNM15645.1"/>
    <property type="molecule type" value="Genomic_DNA"/>
</dbReference>
<dbReference type="PRINTS" id="PR00598">
    <property type="entry name" value="HTHMARR"/>
</dbReference>
<sequence>MEESSLKDTLFSYMSRLHNKGDVFLCDELKKRGITGLVYSHISIIAILSIYKVLSMKEVSEKISKDKSTVTTLVNKLVKLGYVKKSISLEDKRVIFLSLEKKADEITEIISEVSQIFEKKVETILGPCDIDLLMRILNKLVNNF</sequence>
<dbReference type="InterPro" id="IPR039422">
    <property type="entry name" value="MarR/SlyA-like"/>
</dbReference>
<accession>A0A7G9GXW3</accession>
<dbReference type="RefSeq" id="WP_101475043.1">
    <property type="nucleotide sequence ID" value="NZ_CP060637.1"/>
</dbReference>
<feature type="transmembrane region" description="Helical" evidence="1">
    <location>
        <begin position="37"/>
        <end position="54"/>
    </location>
</feature>
<name>A0A7G9GXW3_9FUSO</name>
<feature type="domain" description="HTH marR-type" evidence="2">
    <location>
        <begin position="7"/>
        <end position="142"/>
    </location>
</feature>
<keyword evidence="1" id="KW-1133">Transmembrane helix</keyword>
<organism evidence="3 4">
    <name type="scientific">Fusobacterium hominis</name>
    <dbReference type="NCBI Taxonomy" id="2764326"/>
    <lineage>
        <taxon>Bacteria</taxon>
        <taxon>Fusobacteriati</taxon>
        <taxon>Fusobacteriota</taxon>
        <taxon>Fusobacteriia</taxon>
        <taxon>Fusobacteriales</taxon>
        <taxon>Fusobacteriaceae</taxon>
        <taxon>Fusobacterium</taxon>
    </lineage>
</organism>
<proteinExistence type="predicted"/>
<dbReference type="AlphaFoldDB" id="A0A7G9GXW3"/>
<protein>
    <submittedName>
        <fullName evidence="3">Winged helix-turn-helix transcriptional regulator</fullName>
    </submittedName>
</protein>
<dbReference type="PANTHER" id="PTHR33164">
    <property type="entry name" value="TRANSCRIPTIONAL REGULATOR, MARR FAMILY"/>
    <property type="match status" value="1"/>
</dbReference>
<keyword evidence="4" id="KW-1185">Reference proteome</keyword>
<dbReference type="KEGG" id="fho:H9Q81_02045"/>
<dbReference type="SMART" id="SM00347">
    <property type="entry name" value="HTH_MARR"/>
    <property type="match status" value="1"/>
</dbReference>
<reference evidence="3 4" key="1">
    <citation type="submission" date="2020-08" db="EMBL/GenBank/DDBJ databases">
        <authorList>
            <person name="Liu C."/>
            <person name="Sun Q."/>
        </authorList>
    </citation>
    <scope>NUCLEOTIDE SEQUENCE [LARGE SCALE GENOMIC DNA]</scope>
    <source>
        <strain evidence="3 4">NSJ-57</strain>
    </source>
</reference>
<evidence type="ECO:0000256" key="1">
    <source>
        <dbReference type="SAM" id="Phobius"/>
    </source>
</evidence>
<keyword evidence="1" id="KW-0812">Transmembrane</keyword>